<accession>A0A1I2DX86</accession>
<evidence type="ECO:0000256" key="6">
    <source>
        <dbReference type="ARBA" id="ARBA00023136"/>
    </source>
</evidence>
<evidence type="ECO:0000256" key="4">
    <source>
        <dbReference type="ARBA" id="ARBA00022692"/>
    </source>
</evidence>
<dbReference type="EMBL" id="FONV01000004">
    <property type="protein sequence ID" value="SFE85254.1"/>
    <property type="molecule type" value="Genomic_DNA"/>
</dbReference>
<keyword evidence="7" id="KW-0732">Signal</keyword>
<gene>
    <name evidence="8" type="ORF">SAMN05421541_10444</name>
</gene>
<protein>
    <submittedName>
        <fullName evidence="8">Membrane protein</fullName>
    </submittedName>
</protein>
<comment type="subcellular location">
    <subcellularLocation>
        <location evidence="1">Cell membrane</location>
    </subcellularLocation>
</comment>
<dbReference type="Gene3D" id="2.60.40.2880">
    <property type="entry name" value="MmpS1-5, C-terminal soluble domain"/>
    <property type="match status" value="1"/>
</dbReference>
<evidence type="ECO:0000256" key="3">
    <source>
        <dbReference type="ARBA" id="ARBA00022475"/>
    </source>
</evidence>
<feature type="chain" id="PRO_5039518463" evidence="7">
    <location>
        <begin position="20"/>
        <end position="120"/>
    </location>
</feature>
<dbReference type="GO" id="GO:0005886">
    <property type="term" value="C:plasma membrane"/>
    <property type="evidence" value="ECO:0007669"/>
    <property type="project" value="UniProtKB-SubCell"/>
</dbReference>
<dbReference type="Proteomes" id="UP000199645">
    <property type="component" value="Unassembled WGS sequence"/>
</dbReference>
<proteinExistence type="inferred from homology"/>
<dbReference type="InterPro" id="IPR008693">
    <property type="entry name" value="MmpS"/>
</dbReference>
<evidence type="ECO:0000256" key="5">
    <source>
        <dbReference type="ARBA" id="ARBA00022989"/>
    </source>
</evidence>
<dbReference type="AlphaFoldDB" id="A0A1I2DX86"/>
<keyword evidence="4" id="KW-0812">Transmembrane</keyword>
<evidence type="ECO:0000256" key="1">
    <source>
        <dbReference type="ARBA" id="ARBA00004236"/>
    </source>
</evidence>
<keyword evidence="6" id="KW-0472">Membrane</keyword>
<name>A0A1I2DX86_9ACTN</name>
<sequence length="120" mass="12495">MKRSLASIALMGATVMLMSACQKTATGPLETRYELTGDAQATVTPSITSVDDSGEPRTVTEEKANVPWSQLLVINQGETVLEATPSKGALACRIVVEKKEVAKVTGASGQKVTCKAGVGE</sequence>
<keyword evidence="9" id="KW-1185">Reference proteome</keyword>
<dbReference type="InterPro" id="IPR038468">
    <property type="entry name" value="MmpS_C"/>
</dbReference>
<dbReference type="RefSeq" id="WP_143133688.1">
    <property type="nucleotide sequence ID" value="NZ_BOMT01000034.1"/>
</dbReference>
<evidence type="ECO:0000256" key="7">
    <source>
        <dbReference type="SAM" id="SignalP"/>
    </source>
</evidence>
<comment type="similarity">
    <text evidence="2">Belongs to the MmpS family.</text>
</comment>
<dbReference type="OrthoDB" id="3393610at2"/>
<dbReference type="PROSITE" id="PS51257">
    <property type="entry name" value="PROKAR_LIPOPROTEIN"/>
    <property type="match status" value="1"/>
</dbReference>
<evidence type="ECO:0000313" key="9">
    <source>
        <dbReference type="Proteomes" id="UP000199645"/>
    </source>
</evidence>
<feature type="signal peptide" evidence="7">
    <location>
        <begin position="1"/>
        <end position="19"/>
    </location>
</feature>
<keyword evidence="5" id="KW-1133">Transmembrane helix</keyword>
<dbReference type="Pfam" id="PF05423">
    <property type="entry name" value="Mycobact_memb"/>
    <property type="match status" value="1"/>
</dbReference>
<evidence type="ECO:0000313" key="8">
    <source>
        <dbReference type="EMBL" id="SFE85254.1"/>
    </source>
</evidence>
<keyword evidence="3" id="KW-1003">Cell membrane</keyword>
<evidence type="ECO:0000256" key="2">
    <source>
        <dbReference type="ARBA" id="ARBA00007531"/>
    </source>
</evidence>
<organism evidence="8 9">
    <name type="scientific">Actinoplanes philippinensis</name>
    <dbReference type="NCBI Taxonomy" id="35752"/>
    <lineage>
        <taxon>Bacteria</taxon>
        <taxon>Bacillati</taxon>
        <taxon>Actinomycetota</taxon>
        <taxon>Actinomycetes</taxon>
        <taxon>Micromonosporales</taxon>
        <taxon>Micromonosporaceae</taxon>
        <taxon>Actinoplanes</taxon>
    </lineage>
</organism>
<reference evidence="8 9" key="1">
    <citation type="submission" date="2016-10" db="EMBL/GenBank/DDBJ databases">
        <authorList>
            <person name="de Groot N.N."/>
        </authorList>
    </citation>
    <scope>NUCLEOTIDE SEQUENCE [LARGE SCALE GENOMIC DNA]</scope>
    <source>
        <strain evidence="8 9">DSM 43019</strain>
    </source>
</reference>